<comment type="similarity">
    <text evidence="1">Belongs to the ParB family.</text>
</comment>
<dbReference type="CDD" id="cd16405">
    <property type="entry name" value="RepB_like_N"/>
    <property type="match status" value="1"/>
</dbReference>
<dbReference type="Pfam" id="PF07506">
    <property type="entry name" value="RepB"/>
    <property type="match status" value="1"/>
</dbReference>
<dbReference type="Gene3D" id="3.90.1530.30">
    <property type="match status" value="1"/>
</dbReference>
<sequence length="333" mass="36558">MARKDLLASVTASLTREQPVHSASQARSDYAKRGASRSMMQSLDELAENSVRMLDGETVVAIDPKDLDGSFIADRIGEDDAEYLQLRQAIRTSGQSTPILVRPHPHDIGRYMIVFGHRRAKVARDLGINVRAVVKRLADIEHVIAQGQENTARADLSFIEKSLFARKLIESGMTKDTVKSALTVDDTLLSRMLSVAETVPEAVLSVVGAAKGVGRDRWEELKKLVQIPANATKAIEYVRTEEFAAGQVKDEVFNLLLSHLKSSKTPKKPKVALAPKAWAPADRSLSVAIRGTPKKASIIVEAAYGLHFAEFIAGQLDGLYEAYRKQEKETKGD</sequence>
<geneLocation type="plasmid" evidence="4 5">
    <name>p_1</name>
</geneLocation>
<evidence type="ECO:0000313" key="5">
    <source>
        <dbReference type="Proteomes" id="UP000515465"/>
    </source>
</evidence>
<dbReference type="Proteomes" id="UP000515465">
    <property type="component" value="Plasmid p_1"/>
</dbReference>
<dbReference type="SUPFAM" id="SSF110849">
    <property type="entry name" value="ParB/Sulfiredoxin"/>
    <property type="match status" value="1"/>
</dbReference>
<feature type="compositionally biased region" description="Polar residues" evidence="2">
    <location>
        <begin position="15"/>
        <end position="27"/>
    </location>
</feature>
<dbReference type="InterPro" id="IPR036086">
    <property type="entry name" value="ParB/Sulfiredoxin_sf"/>
</dbReference>
<dbReference type="Gene3D" id="1.10.10.2830">
    <property type="match status" value="1"/>
</dbReference>
<proteinExistence type="inferred from homology"/>
<gene>
    <name evidence="4" type="primary">repB</name>
    <name evidence="4" type="ORF">HB778_39060</name>
</gene>
<evidence type="ECO:0000259" key="3">
    <source>
        <dbReference type="SMART" id="SM00470"/>
    </source>
</evidence>
<dbReference type="PANTHER" id="PTHR33375">
    <property type="entry name" value="CHROMOSOME-PARTITIONING PROTEIN PARB-RELATED"/>
    <property type="match status" value="1"/>
</dbReference>
<dbReference type="GO" id="GO:0005694">
    <property type="term" value="C:chromosome"/>
    <property type="evidence" value="ECO:0007669"/>
    <property type="project" value="TreeGrafter"/>
</dbReference>
<dbReference type="InterPro" id="IPR003115">
    <property type="entry name" value="ParB_N"/>
</dbReference>
<dbReference type="NCBIfam" id="TIGR00180">
    <property type="entry name" value="parB_part"/>
    <property type="match status" value="1"/>
</dbReference>
<name>A0A7G6T5Q5_9HYPH</name>
<dbReference type="GO" id="GO:0007059">
    <property type="term" value="P:chromosome segregation"/>
    <property type="evidence" value="ECO:0007669"/>
    <property type="project" value="TreeGrafter"/>
</dbReference>
<dbReference type="InterPro" id="IPR017819">
    <property type="entry name" value="Plasmid_partition_RepB"/>
</dbReference>
<dbReference type="NCBIfam" id="TIGR03454">
    <property type="entry name" value="partition_RepB"/>
    <property type="match status" value="1"/>
</dbReference>
<evidence type="ECO:0000256" key="1">
    <source>
        <dbReference type="ARBA" id="ARBA00006295"/>
    </source>
</evidence>
<feature type="domain" description="ParB-like N-terminal" evidence="3">
    <location>
        <begin position="60"/>
        <end position="151"/>
    </location>
</feature>
<dbReference type="SUPFAM" id="SSF109709">
    <property type="entry name" value="KorB DNA-binding domain-like"/>
    <property type="match status" value="1"/>
</dbReference>
<evidence type="ECO:0000256" key="2">
    <source>
        <dbReference type="SAM" id="MobiDB-lite"/>
    </source>
</evidence>
<accession>A0A7G6T5Q5</accession>
<dbReference type="AlphaFoldDB" id="A0A7G6T5Q5"/>
<dbReference type="InterPro" id="IPR011111">
    <property type="entry name" value="Plasmid_RepB"/>
</dbReference>
<dbReference type="InterPro" id="IPR004437">
    <property type="entry name" value="ParB/RepB/Spo0J"/>
</dbReference>
<dbReference type="EMBL" id="CP050299">
    <property type="protein sequence ID" value="QND62087.1"/>
    <property type="molecule type" value="Genomic_DNA"/>
</dbReference>
<feature type="region of interest" description="Disordered" evidence="2">
    <location>
        <begin position="15"/>
        <end position="36"/>
    </location>
</feature>
<dbReference type="Pfam" id="PF02195">
    <property type="entry name" value="ParB_N"/>
    <property type="match status" value="1"/>
</dbReference>
<evidence type="ECO:0000313" key="4">
    <source>
        <dbReference type="EMBL" id="QND62087.1"/>
    </source>
</evidence>
<dbReference type="GO" id="GO:0003677">
    <property type="term" value="F:DNA binding"/>
    <property type="evidence" value="ECO:0007669"/>
    <property type="project" value="InterPro"/>
</dbReference>
<dbReference type="SMART" id="SM00470">
    <property type="entry name" value="ParB"/>
    <property type="match status" value="1"/>
</dbReference>
<dbReference type="PANTHER" id="PTHR33375:SF1">
    <property type="entry name" value="CHROMOSOME-PARTITIONING PROTEIN PARB-RELATED"/>
    <property type="match status" value="1"/>
</dbReference>
<dbReference type="InterPro" id="IPR050336">
    <property type="entry name" value="Chromosome_partition/occlusion"/>
</dbReference>
<dbReference type="InterPro" id="IPR037972">
    <property type="entry name" value="RepB_N"/>
</dbReference>
<protein>
    <submittedName>
        <fullName evidence="4">Plasmid partitioning protein RepB</fullName>
    </submittedName>
</protein>
<dbReference type="RefSeq" id="WP_183455392.1">
    <property type="nucleotide sequence ID" value="NZ_CP050299.1"/>
</dbReference>
<organism evidence="4 5">
    <name type="scientific">Mesorhizobium huakuii</name>
    <dbReference type="NCBI Taxonomy" id="28104"/>
    <lineage>
        <taxon>Bacteria</taxon>
        <taxon>Pseudomonadati</taxon>
        <taxon>Pseudomonadota</taxon>
        <taxon>Alphaproteobacteria</taxon>
        <taxon>Hyphomicrobiales</taxon>
        <taxon>Phyllobacteriaceae</taxon>
        <taxon>Mesorhizobium</taxon>
    </lineage>
</organism>
<reference evidence="5" key="1">
    <citation type="journal article" date="2020" name="Mol. Plant Microbe">
        <title>Rhizobial microsymbionts of the narrowly endemic Oxytropis species growing in Kamchatka are characterized by significant genetic diversity and possess a set of genes that are associated with T3SS and T6SS secretion systems and can affect the development of symbiosis.</title>
        <authorList>
            <person name="Safronova V."/>
            <person name="Guro P."/>
            <person name="Sazanova A."/>
            <person name="Kuznetsova I."/>
            <person name="Belimov A."/>
            <person name="Yakubov V."/>
            <person name="Chirak E."/>
            <person name="Afonin A."/>
            <person name="Gogolev Y."/>
            <person name="Andronov E."/>
            <person name="Tikhonovich I."/>
        </authorList>
    </citation>
    <scope>NUCLEOTIDE SEQUENCE [LARGE SCALE GENOMIC DNA]</scope>
    <source>
        <strain evidence="5">583</strain>
        <plasmid evidence="5">p_1</plasmid>
    </source>
</reference>
<keyword evidence="4" id="KW-0614">Plasmid</keyword>